<sequence length="89" mass="10391">AFRCLNIKMNHRRSKGQRKANSELKLQQKRRFNLRFADGLGKPNFGLIFSASLRLCISFSMLKHQNESPKKQRPEKSQFRTQTPAKTTI</sequence>
<evidence type="ECO:0000313" key="2">
    <source>
        <dbReference type="EMBL" id="MCB5196621.1"/>
    </source>
</evidence>
<dbReference type="RefSeq" id="WP_226764373.1">
    <property type="nucleotide sequence ID" value="NZ_JAJAWG010000006.1"/>
</dbReference>
<feature type="non-terminal residue" evidence="2">
    <location>
        <position position="1"/>
    </location>
</feature>
<feature type="region of interest" description="Disordered" evidence="1">
    <location>
        <begin position="64"/>
        <end position="89"/>
    </location>
</feature>
<name>A0ABS8BM01_9NEIS</name>
<gene>
    <name evidence="2" type="ORF">LG219_10125</name>
</gene>
<dbReference type="EMBL" id="JAJAWG010000006">
    <property type="protein sequence ID" value="MCB5196621.1"/>
    <property type="molecule type" value="Genomic_DNA"/>
</dbReference>
<proteinExistence type="predicted"/>
<evidence type="ECO:0000256" key="1">
    <source>
        <dbReference type="SAM" id="MobiDB-lite"/>
    </source>
</evidence>
<keyword evidence="3" id="KW-1185">Reference proteome</keyword>
<feature type="compositionally biased region" description="Polar residues" evidence="1">
    <location>
        <begin position="79"/>
        <end position="89"/>
    </location>
</feature>
<evidence type="ECO:0000313" key="3">
    <source>
        <dbReference type="Proteomes" id="UP001198034"/>
    </source>
</evidence>
<protein>
    <recommendedName>
        <fullName evidence="4">Ribosomal protein L32</fullName>
    </recommendedName>
</protein>
<comment type="caution">
    <text evidence="2">The sequence shown here is derived from an EMBL/GenBank/DDBJ whole genome shotgun (WGS) entry which is preliminary data.</text>
</comment>
<accession>A0ABS8BM01</accession>
<reference evidence="2 3" key="1">
    <citation type="submission" date="2021-10" db="EMBL/GenBank/DDBJ databases">
        <authorList>
            <person name="Chen M."/>
        </authorList>
    </citation>
    <scope>NUCLEOTIDE SEQUENCE [LARGE SCALE GENOMIC DNA]</scope>
    <source>
        <strain evidence="2 3">H3-26</strain>
    </source>
</reference>
<evidence type="ECO:0008006" key="4">
    <source>
        <dbReference type="Google" id="ProtNLM"/>
    </source>
</evidence>
<dbReference type="Proteomes" id="UP001198034">
    <property type="component" value="Unassembled WGS sequence"/>
</dbReference>
<feature type="compositionally biased region" description="Basic and acidic residues" evidence="1">
    <location>
        <begin position="64"/>
        <end position="78"/>
    </location>
</feature>
<organism evidence="2 3">
    <name type="scientific">Deefgea salmonis</name>
    <dbReference type="NCBI Taxonomy" id="2875502"/>
    <lineage>
        <taxon>Bacteria</taxon>
        <taxon>Pseudomonadati</taxon>
        <taxon>Pseudomonadota</taxon>
        <taxon>Betaproteobacteria</taxon>
        <taxon>Neisseriales</taxon>
        <taxon>Chitinibacteraceae</taxon>
        <taxon>Deefgea</taxon>
    </lineage>
</organism>